<comment type="similarity">
    <text evidence="2">Belongs to the binding-protein-dependent transport system permease family. HisMQ subfamily.</text>
</comment>
<evidence type="ECO:0000256" key="4">
    <source>
        <dbReference type="ARBA" id="ARBA00022475"/>
    </source>
</evidence>
<comment type="subcellular location">
    <subcellularLocation>
        <location evidence="1 9">Cell membrane</location>
        <topology evidence="1 9">Multi-pass membrane protein</topology>
    </subcellularLocation>
</comment>
<keyword evidence="5 9" id="KW-0812">Transmembrane</keyword>
<evidence type="ECO:0000256" key="8">
    <source>
        <dbReference type="ARBA" id="ARBA00023136"/>
    </source>
</evidence>
<dbReference type="CDD" id="cd06261">
    <property type="entry name" value="TM_PBP2"/>
    <property type="match status" value="1"/>
</dbReference>
<dbReference type="PANTHER" id="PTHR30614:SF37">
    <property type="entry name" value="AMINO-ACID ABC TRANSPORTER PERMEASE PROTEIN YHDX-RELATED"/>
    <property type="match status" value="1"/>
</dbReference>
<keyword evidence="13" id="KW-1185">Reference proteome</keyword>
<evidence type="ECO:0000256" key="1">
    <source>
        <dbReference type="ARBA" id="ARBA00004651"/>
    </source>
</evidence>
<sequence length="219" mass="23721">MDFSVIYDSIPLYAQAALTTVRTAFIGIVLAFVFGSVCAVIKQLRIPILWQLVNIYIEFSRNTPLIVQLFFLYFGLPKLGIVLSSEACAIIGLTFLGGGYMAESLRAGLEAVDGIQNQSALSLGMTQTQSLRTVVFPQALAIAAPGITANVIFLIKETSVVSVVALADLIYVAKSQIGSTYDTREALFLLVVFYLIILLPTSLLSGCIERWLRHAAHGA</sequence>
<keyword evidence="8 9" id="KW-0472">Membrane</keyword>
<dbReference type="NCBIfam" id="TIGR01726">
    <property type="entry name" value="HEQRo_perm_3TM"/>
    <property type="match status" value="1"/>
</dbReference>
<feature type="transmembrane region" description="Helical" evidence="9">
    <location>
        <begin position="80"/>
        <end position="102"/>
    </location>
</feature>
<reference evidence="11 13" key="1">
    <citation type="journal article" date="2015" name="Genome Announc.">
        <title>Complete Genome Sequence of Corynebacterium kutscheri DSM 20755, a Corynebacterial Type Strain with Remarkably Low G+C Content of Chromosomal DNA.</title>
        <authorList>
            <person name="Ruckert C."/>
            <person name="Albersmeier A."/>
            <person name="Winkler A."/>
            <person name="Tauch A."/>
        </authorList>
    </citation>
    <scope>NUCLEOTIDE SEQUENCE [LARGE SCALE GENOMIC DNA]</scope>
    <source>
        <strain evidence="11 13">DSM 20755</strain>
    </source>
</reference>
<dbReference type="GO" id="GO:0006865">
    <property type="term" value="P:amino acid transport"/>
    <property type="evidence" value="ECO:0007669"/>
    <property type="project" value="UniProtKB-KW"/>
</dbReference>
<dbReference type="RefSeq" id="WP_046438991.1">
    <property type="nucleotide sequence ID" value="NZ_CP011312.1"/>
</dbReference>
<dbReference type="Pfam" id="PF00528">
    <property type="entry name" value="BPD_transp_1"/>
    <property type="match status" value="1"/>
</dbReference>
<dbReference type="SUPFAM" id="SSF161098">
    <property type="entry name" value="MetI-like"/>
    <property type="match status" value="1"/>
</dbReference>
<dbReference type="PANTHER" id="PTHR30614">
    <property type="entry name" value="MEMBRANE COMPONENT OF AMINO ACID ABC TRANSPORTER"/>
    <property type="match status" value="1"/>
</dbReference>
<organism evidence="11 13">
    <name type="scientific">Corynebacterium kutscheri</name>
    <dbReference type="NCBI Taxonomy" id="35755"/>
    <lineage>
        <taxon>Bacteria</taxon>
        <taxon>Bacillati</taxon>
        <taxon>Actinomycetota</taxon>
        <taxon>Actinomycetes</taxon>
        <taxon>Mycobacteriales</taxon>
        <taxon>Corynebacteriaceae</taxon>
        <taxon>Corynebacterium</taxon>
    </lineage>
</organism>
<feature type="transmembrane region" description="Helical" evidence="9">
    <location>
        <begin position="186"/>
        <end position="204"/>
    </location>
</feature>
<protein>
    <submittedName>
        <fullName evidence="11">Amine acid ABC transporter, permease protein, 3-TM region, His/Glu/Gln/Arg/opine family</fullName>
    </submittedName>
    <submittedName>
        <fullName evidence="12">Glutamate ABC transport system permease</fullName>
    </submittedName>
</protein>
<dbReference type="EMBL" id="CP011312">
    <property type="protein sequence ID" value="AKE40875.1"/>
    <property type="molecule type" value="Genomic_DNA"/>
</dbReference>
<evidence type="ECO:0000313" key="14">
    <source>
        <dbReference type="Proteomes" id="UP000271380"/>
    </source>
</evidence>
<dbReference type="Gene3D" id="1.10.3720.10">
    <property type="entry name" value="MetI-like"/>
    <property type="match status" value="1"/>
</dbReference>
<dbReference type="KEGG" id="cku:UL82_03320"/>
<reference evidence="12 14" key="2">
    <citation type="submission" date="2018-12" db="EMBL/GenBank/DDBJ databases">
        <authorList>
            <consortium name="Pathogen Informatics"/>
        </authorList>
    </citation>
    <scope>NUCLEOTIDE SEQUENCE [LARGE SCALE GENOMIC DNA]</scope>
    <source>
        <strain evidence="12 14">NCTC949</strain>
    </source>
</reference>
<accession>A0A0F6QZT1</accession>
<proteinExistence type="inferred from homology"/>
<feature type="transmembrane region" description="Helical" evidence="9">
    <location>
        <begin position="53"/>
        <end position="74"/>
    </location>
</feature>
<dbReference type="InterPro" id="IPR035906">
    <property type="entry name" value="MetI-like_sf"/>
</dbReference>
<evidence type="ECO:0000256" key="7">
    <source>
        <dbReference type="ARBA" id="ARBA00022989"/>
    </source>
</evidence>
<keyword evidence="7 9" id="KW-1133">Transmembrane helix</keyword>
<dbReference type="InterPro" id="IPR043429">
    <property type="entry name" value="ArtM/GltK/GlnP/TcyL/YhdX-like"/>
</dbReference>
<dbReference type="AlphaFoldDB" id="A0A0F6QZT1"/>
<feature type="transmembrane region" description="Helical" evidence="9">
    <location>
        <begin position="20"/>
        <end position="41"/>
    </location>
</feature>
<keyword evidence="3 9" id="KW-0813">Transport</keyword>
<evidence type="ECO:0000256" key="9">
    <source>
        <dbReference type="RuleBase" id="RU363032"/>
    </source>
</evidence>
<evidence type="ECO:0000256" key="3">
    <source>
        <dbReference type="ARBA" id="ARBA00022448"/>
    </source>
</evidence>
<gene>
    <name evidence="12" type="primary">gluD_1</name>
    <name evidence="12" type="ORF">NCTC949_01227</name>
    <name evidence="11" type="ORF">UL82_03320</name>
</gene>
<keyword evidence="6" id="KW-0029">Amino-acid transport</keyword>
<evidence type="ECO:0000256" key="5">
    <source>
        <dbReference type="ARBA" id="ARBA00022692"/>
    </source>
</evidence>
<dbReference type="HOGENOM" id="CLU_019602_1_0_11"/>
<evidence type="ECO:0000313" key="12">
    <source>
        <dbReference type="EMBL" id="VEH06633.1"/>
    </source>
</evidence>
<name>A0A0F6QZT1_9CORY</name>
<dbReference type="PROSITE" id="PS50928">
    <property type="entry name" value="ABC_TM1"/>
    <property type="match status" value="1"/>
</dbReference>
<feature type="transmembrane region" description="Helical" evidence="9">
    <location>
        <begin position="134"/>
        <end position="155"/>
    </location>
</feature>
<dbReference type="InterPro" id="IPR010065">
    <property type="entry name" value="AA_ABC_transptr_permease_3TM"/>
</dbReference>
<feature type="domain" description="ABC transmembrane type-1" evidence="10">
    <location>
        <begin position="17"/>
        <end position="205"/>
    </location>
</feature>
<dbReference type="Proteomes" id="UP000033457">
    <property type="component" value="Chromosome"/>
</dbReference>
<evidence type="ECO:0000256" key="2">
    <source>
        <dbReference type="ARBA" id="ARBA00010072"/>
    </source>
</evidence>
<evidence type="ECO:0000313" key="11">
    <source>
        <dbReference type="EMBL" id="AKE40875.1"/>
    </source>
</evidence>
<evidence type="ECO:0000313" key="13">
    <source>
        <dbReference type="Proteomes" id="UP000033457"/>
    </source>
</evidence>
<dbReference type="STRING" id="35755.UL82_03320"/>
<dbReference type="InterPro" id="IPR000515">
    <property type="entry name" value="MetI-like"/>
</dbReference>
<dbReference type="GO" id="GO:0043190">
    <property type="term" value="C:ATP-binding cassette (ABC) transporter complex"/>
    <property type="evidence" value="ECO:0007669"/>
    <property type="project" value="InterPro"/>
</dbReference>
<evidence type="ECO:0000259" key="10">
    <source>
        <dbReference type="PROSITE" id="PS50928"/>
    </source>
</evidence>
<dbReference type="Proteomes" id="UP000271380">
    <property type="component" value="Chromosome"/>
</dbReference>
<dbReference type="OrthoDB" id="9814902at2"/>
<evidence type="ECO:0000256" key="6">
    <source>
        <dbReference type="ARBA" id="ARBA00022970"/>
    </source>
</evidence>
<dbReference type="GO" id="GO:0022857">
    <property type="term" value="F:transmembrane transporter activity"/>
    <property type="evidence" value="ECO:0007669"/>
    <property type="project" value="InterPro"/>
</dbReference>
<dbReference type="EMBL" id="LR134377">
    <property type="protein sequence ID" value="VEH06633.1"/>
    <property type="molecule type" value="Genomic_DNA"/>
</dbReference>
<keyword evidence="4" id="KW-1003">Cell membrane</keyword>